<reference evidence="7" key="1">
    <citation type="submission" date="2020-05" db="EMBL/GenBank/DDBJ databases">
        <title>Mycena genomes resolve the evolution of fungal bioluminescence.</title>
        <authorList>
            <person name="Tsai I.J."/>
        </authorList>
    </citation>
    <scope>NUCLEOTIDE SEQUENCE</scope>
    <source>
        <strain evidence="7">160909Yilan</strain>
    </source>
</reference>
<gene>
    <name evidence="7" type="ORF">MSAN_01413500</name>
</gene>
<dbReference type="InterPro" id="IPR008949">
    <property type="entry name" value="Isoprenoid_synthase_dom_sf"/>
</dbReference>
<dbReference type="PANTHER" id="PTHR35201:SF4">
    <property type="entry name" value="BETA-PINACENE SYNTHASE-RELATED"/>
    <property type="match status" value="1"/>
</dbReference>
<dbReference type="OrthoDB" id="6486656at2759"/>
<evidence type="ECO:0000313" key="8">
    <source>
        <dbReference type="Proteomes" id="UP000623467"/>
    </source>
</evidence>
<keyword evidence="8" id="KW-1185">Reference proteome</keyword>
<dbReference type="Gene3D" id="1.10.600.10">
    <property type="entry name" value="Farnesyl Diphosphate Synthase"/>
    <property type="match status" value="1"/>
</dbReference>
<comment type="similarity">
    <text evidence="2 6">Belongs to the terpene synthase family.</text>
</comment>
<evidence type="ECO:0000256" key="3">
    <source>
        <dbReference type="ARBA" id="ARBA00022723"/>
    </source>
</evidence>
<name>A0A8H6YBD7_9AGAR</name>
<evidence type="ECO:0000256" key="6">
    <source>
        <dbReference type="RuleBase" id="RU366034"/>
    </source>
</evidence>
<dbReference type="Proteomes" id="UP000623467">
    <property type="component" value="Unassembled WGS sequence"/>
</dbReference>
<dbReference type="InterPro" id="IPR034686">
    <property type="entry name" value="Terpene_cyclase-like_2"/>
</dbReference>
<evidence type="ECO:0000256" key="5">
    <source>
        <dbReference type="ARBA" id="ARBA00023239"/>
    </source>
</evidence>
<comment type="caution">
    <text evidence="7">The sequence shown here is derived from an EMBL/GenBank/DDBJ whole genome shotgun (WGS) entry which is preliminary data.</text>
</comment>
<keyword evidence="5 6" id="KW-0456">Lyase</keyword>
<evidence type="ECO:0000256" key="4">
    <source>
        <dbReference type="ARBA" id="ARBA00022842"/>
    </source>
</evidence>
<organism evidence="7 8">
    <name type="scientific">Mycena sanguinolenta</name>
    <dbReference type="NCBI Taxonomy" id="230812"/>
    <lineage>
        <taxon>Eukaryota</taxon>
        <taxon>Fungi</taxon>
        <taxon>Dikarya</taxon>
        <taxon>Basidiomycota</taxon>
        <taxon>Agaricomycotina</taxon>
        <taxon>Agaricomycetes</taxon>
        <taxon>Agaricomycetidae</taxon>
        <taxon>Agaricales</taxon>
        <taxon>Marasmiineae</taxon>
        <taxon>Mycenaceae</taxon>
        <taxon>Mycena</taxon>
    </lineage>
</organism>
<dbReference type="GO" id="GO:0046872">
    <property type="term" value="F:metal ion binding"/>
    <property type="evidence" value="ECO:0007669"/>
    <property type="project" value="UniProtKB-KW"/>
</dbReference>
<accession>A0A8H6YBD7</accession>
<dbReference type="SUPFAM" id="SSF48576">
    <property type="entry name" value="Terpenoid synthases"/>
    <property type="match status" value="1"/>
</dbReference>
<dbReference type="EC" id="4.2.3.-" evidence="6"/>
<evidence type="ECO:0000313" key="7">
    <source>
        <dbReference type="EMBL" id="KAF7354980.1"/>
    </source>
</evidence>
<dbReference type="PANTHER" id="PTHR35201">
    <property type="entry name" value="TERPENE SYNTHASE"/>
    <property type="match status" value="1"/>
</dbReference>
<comment type="cofactor">
    <cofactor evidence="1 6">
        <name>Mg(2+)</name>
        <dbReference type="ChEBI" id="CHEBI:18420"/>
    </cofactor>
</comment>
<keyword evidence="3 6" id="KW-0479">Metal-binding</keyword>
<dbReference type="Pfam" id="PF19086">
    <property type="entry name" value="Terpene_syn_C_2"/>
    <property type="match status" value="1"/>
</dbReference>
<dbReference type="EMBL" id="JACAZH010000011">
    <property type="protein sequence ID" value="KAF7354980.1"/>
    <property type="molecule type" value="Genomic_DNA"/>
</dbReference>
<evidence type="ECO:0000256" key="2">
    <source>
        <dbReference type="ARBA" id="ARBA00006333"/>
    </source>
</evidence>
<proteinExistence type="inferred from homology"/>
<dbReference type="AlphaFoldDB" id="A0A8H6YBD7"/>
<protein>
    <recommendedName>
        <fullName evidence="6">Terpene synthase</fullName>
        <ecNumber evidence="6">4.2.3.-</ecNumber>
    </recommendedName>
</protein>
<sequence length="339" mass="37999">MSIEFRIPDLLDLVEEYRKPLNPNFDALDAGFQKWIEDAAFLSATHKKAWKHAELPLLIARAFPEADAAHLKVCLESMMMFLILEQLTDTPATSAVSKKWANEFVEALQQAEAPQTKKEGPVAILRLLGTQVITAIDPPYRAGYIASNVLLAEGVVQEALDREQYDENNSISLEAYLATRRKSIGALPFHDLALWTWQLELPDAEVLKNPHIQLMVQASVDLVLLANDIYSYRKEYLEDGAKHNYVTVAMHDPKTALKPGDIQAAIDYTAKEFVDTLARLKENKALLPFGDNADLAPKVERYTELMMDSVAGNIEWSVACKRYSLFPDEAARKAGLVKI</sequence>
<keyword evidence="4 6" id="KW-0460">Magnesium</keyword>
<evidence type="ECO:0000256" key="1">
    <source>
        <dbReference type="ARBA" id="ARBA00001946"/>
    </source>
</evidence>
<dbReference type="GO" id="GO:0008299">
    <property type="term" value="P:isoprenoid biosynthetic process"/>
    <property type="evidence" value="ECO:0007669"/>
    <property type="project" value="UniProtKB-ARBA"/>
</dbReference>
<dbReference type="GO" id="GO:0010333">
    <property type="term" value="F:terpene synthase activity"/>
    <property type="evidence" value="ECO:0007669"/>
    <property type="project" value="InterPro"/>
</dbReference>